<sequence length="478" mass="56820">MSNKNVEYLTIEDKIQNFNEKNLFLEYNDIFDLDRIDLYGFYEFVFMRNNEYPFELKGKENYVEGQYNSIIVNIKKEKSFSKIITRDLEELPEFEGQDFVITSPITYIGRNRNSNNARYCYGIAFDIDGVFLSNLQDLLHQMRTKRLPIANLIVNSGNGVHLYYLFEKPIALFDNIKVLLKDFKYKLTVEIWNMYTSSISEKQVQGIFQGFRLPGTKTKFGEIVTAFKFNDIPYATIEYLNNFIYEEKKRLTMDQIAMINKSTYRHSKISLEKAKELYPDWYERRIVKGEKRGKWNIKRDLYDWWLNKIKGNEVKEGHRYFCLMSLAMYAIKCNIDYEELKKDSYSLLAPMENLTMNEDNHFTKEDIEDSLKAFRENYSTFPRKDIEKITGIIIPPNKRNGRKQKEHLLRARILQNLDFPNGEWRNKNGKPIGEGTKENIVIEYKKNNPNATMYRCQKETGLSKNTVKKYWNLIEIEV</sequence>
<evidence type="ECO:0000313" key="2">
    <source>
        <dbReference type="Proteomes" id="UP000002072"/>
    </source>
</evidence>
<dbReference type="GeneID" id="29674301"/>
<protein>
    <recommendedName>
        <fullName evidence="3">Replication protein</fullName>
    </recommendedName>
</protein>
<geneLocation type="plasmid" evidence="1 2">
    <name>pSMON01</name>
</geneLocation>
<name>D1AYW8_STRM9</name>
<dbReference type="AlphaFoldDB" id="D1AYW8"/>
<proteinExistence type="predicted"/>
<evidence type="ECO:0008006" key="3">
    <source>
        <dbReference type="Google" id="ProtNLM"/>
    </source>
</evidence>
<keyword evidence="2" id="KW-1185">Reference proteome</keyword>
<evidence type="ECO:0000313" key="1">
    <source>
        <dbReference type="EMBL" id="ACZ01942.1"/>
    </source>
</evidence>
<organism evidence="1 2">
    <name type="scientific">Streptobacillus moniliformis (strain ATCC 14647 / DSM 12112 / NCTC 10651 / 9901)</name>
    <dbReference type="NCBI Taxonomy" id="519441"/>
    <lineage>
        <taxon>Bacteria</taxon>
        <taxon>Fusobacteriati</taxon>
        <taxon>Fusobacteriota</taxon>
        <taxon>Fusobacteriia</taxon>
        <taxon>Fusobacteriales</taxon>
        <taxon>Leptotrichiaceae</taxon>
        <taxon>Streptobacillus</taxon>
    </lineage>
</organism>
<dbReference type="RefSeq" id="WP_012859488.1">
    <property type="nucleotide sequence ID" value="NC_013516.1"/>
</dbReference>
<reference evidence="1 2" key="1">
    <citation type="journal article" date="2009" name="Stand. Genomic Sci.">
        <title>Complete genome sequence of Streptobacillus moniliformis type strain (9901T).</title>
        <authorList>
            <person name="Nolan M."/>
            <person name="Gronow S."/>
            <person name="Lapidus A."/>
            <person name="Ivanova N."/>
            <person name="Copeland A."/>
            <person name="Lucas S."/>
            <person name="Del Rio T.G."/>
            <person name="Chen F."/>
            <person name="Tice H."/>
            <person name="Pitluck S."/>
            <person name="Cheng J.F."/>
            <person name="Sims D."/>
            <person name="Meincke L."/>
            <person name="Bruce D."/>
            <person name="Goodwin L."/>
            <person name="Brettin T."/>
            <person name="Han C."/>
            <person name="Detter J.C."/>
            <person name="Ovchinikova G."/>
            <person name="Pati A."/>
            <person name="Mavromatis K."/>
            <person name="Mikhailova N."/>
            <person name="Chen A."/>
            <person name="Palaniappan K."/>
            <person name="Land M."/>
            <person name="Hauser L."/>
            <person name="Chang Y.J."/>
            <person name="Jeffries C.D."/>
            <person name="Rohde M."/>
            <person name="Sproer C."/>
            <person name="Goker M."/>
            <person name="Bristow J."/>
            <person name="Eisen J.A."/>
            <person name="Markowitz V."/>
            <person name="Hugenholtz P."/>
            <person name="Kyrpides N.C."/>
            <person name="Klenk H.P."/>
            <person name="Chain P."/>
        </authorList>
    </citation>
    <scope>NUCLEOTIDE SEQUENCE [LARGE SCALE GENOMIC DNA]</scope>
    <source>
        <strain evidence="2">ATCC 14647 / DSM 12112 / NCTC 10651 / 9901</strain>
        <plasmid evidence="2">pSMON01</plasmid>
    </source>
</reference>
<dbReference type="Proteomes" id="UP000002072">
    <property type="component" value="Plasmid pSMON01"/>
</dbReference>
<accession>D1AYW8</accession>
<dbReference type="HOGENOM" id="CLU_034808_0_0_0"/>
<dbReference type="OrthoDB" id="3243252at2"/>
<dbReference type="KEGG" id="smf:Smon_1511"/>
<dbReference type="eggNOG" id="COG3677">
    <property type="taxonomic scope" value="Bacteria"/>
</dbReference>
<keyword evidence="1" id="KW-0614">Plasmid</keyword>
<gene>
    <name evidence="1" type="ORF">Smon_1511</name>
</gene>
<dbReference type="EMBL" id="CP001780">
    <property type="protein sequence ID" value="ACZ01942.1"/>
    <property type="molecule type" value="Genomic_DNA"/>
</dbReference>